<dbReference type="EMBL" id="DP000009">
    <property type="protein sequence ID" value="ABF94454.1"/>
    <property type="molecule type" value="Genomic_DNA"/>
</dbReference>
<protein>
    <submittedName>
        <fullName evidence="1">Uncharacterized protein</fullName>
    </submittedName>
</protein>
<organism evidence="1">
    <name type="scientific">Oryza sativa subsp. japonica</name>
    <name type="common">Rice</name>
    <dbReference type="NCBI Taxonomy" id="39947"/>
    <lineage>
        <taxon>Eukaryota</taxon>
        <taxon>Viridiplantae</taxon>
        <taxon>Streptophyta</taxon>
        <taxon>Embryophyta</taxon>
        <taxon>Tracheophyta</taxon>
        <taxon>Spermatophyta</taxon>
        <taxon>Magnoliopsida</taxon>
        <taxon>Liliopsida</taxon>
        <taxon>Poales</taxon>
        <taxon>Poaceae</taxon>
        <taxon>BOP clade</taxon>
        <taxon>Oryzoideae</taxon>
        <taxon>Oryzeae</taxon>
        <taxon>Oryzinae</taxon>
        <taxon>Oryza</taxon>
        <taxon>Oryza sativa</taxon>
    </lineage>
</organism>
<reference evidence="1" key="2">
    <citation type="submission" date="2006-06" db="EMBL/GenBank/DDBJ databases">
        <authorList>
            <person name="Buell R."/>
            <person name="Wing R.A."/>
            <person name="McCombie W.A."/>
            <person name="Ouyang S."/>
        </authorList>
    </citation>
    <scope>NUCLEOTIDE SEQUENCE</scope>
</reference>
<dbReference type="AlphaFoldDB" id="Q10QH4"/>
<evidence type="ECO:0000313" key="1">
    <source>
        <dbReference type="EMBL" id="ABF94454.1"/>
    </source>
</evidence>
<accession>Q10QH4</accession>
<proteinExistence type="predicted"/>
<name>Q10QH4_ORYSJ</name>
<gene>
    <name evidence="1" type="ordered locus">LOC_Os03g10019</name>
</gene>
<sequence length="40" mass="4293">MAAGAAARGAARRRRWAAGAAAREAARRRRLRLSPACVLF</sequence>
<reference evidence="1" key="1">
    <citation type="journal article" date="2005" name="Genome Res.">
        <title>Sequence, annotation, and analysis of synteny between rice chromosome 3 and diverged grass species.</title>
        <authorList>
            <consortium name="Rice Chromosome 3 Sequencing Consortium"/>
            <person name="Buell C.R."/>
            <person name="Yuan Q."/>
            <person name="Ouyang S."/>
            <person name="Liu J."/>
            <person name="Zhu W."/>
            <person name="Wang A."/>
            <person name="Maiti R."/>
            <person name="Haas B."/>
            <person name="Wortman J."/>
            <person name="Pertea M."/>
            <person name="Jones K.M."/>
            <person name="Kim M."/>
            <person name="Overton L."/>
            <person name="Tsitrin T."/>
            <person name="Fadrosh D."/>
            <person name="Bera J."/>
            <person name="Weaver B."/>
            <person name="Jin S."/>
            <person name="Johri S."/>
            <person name="Reardon M."/>
            <person name="Webb K."/>
            <person name="Hill J."/>
            <person name="Moffat K."/>
            <person name="Tallon L."/>
            <person name="Van Aken S."/>
            <person name="Lewis M."/>
            <person name="Utterback T."/>
            <person name="Feldblyum T."/>
            <person name="Zismann V."/>
            <person name="Iobst S."/>
            <person name="Hsiao J."/>
            <person name="de Vazeille A.R."/>
            <person name="Salzberg S.L."/>
            <person name="White O."/>
            <person name="Fraser C."/>
            <person name="Yu Y."/>
            <person name="Kim H."/>
            <person name="Rambo T."/>
            <person name="Currie J."/>
            <person name="Collura K."/>
            <person name="Kernodle-Thompson S."/>
            <person name="Wei F."/>
            <person name="Kudrna K."/>
            <person name="Ammiraju J.S."/>
            <person name="Luo M."/>
            <person name="Goicoechea J.L."/>
            <person name="Wing R.A."/>
            <person name="Henry D."/>
            <person name="Oates R."/>
            <person name="Palmer M."/>
            <person name="Pries G."/>
            <person name="Saski C."/>
            <person name="Simmons J."/>
            <person name="Soderlund C."/>
            <person name="Nelson W."/>
            <person name="de la Bastide M."/>
            <person name="Spiegel L."/>
            <person name="Nascimento L."/>
            <person name="Huang E."/>
            <person name="Preston R."/>
            <person name="Zutavern T."/>
            <person name="Palmer L."/>
            <person name="O'Shaughnessy A."/>
            <person name="Dike S."/>
            <person name="McCombie W.R."/>
            <person name="Minx P."/>
            <person name="Cordum H."/>
            <person name="Wilson R."/>
            <person name="Jin W."/>
            <person name="Lee H.R."/>
            <person name="Jiang J."/>
            <person name="Jackson S."/>
        </authorList>
    </citation>
    <scope>NUCLEOTIDE SEQUENCE [LARGE SCALE GENOMIC DNA]</scope>
</reference>